<dbReference type="Proteomes" id="UP000295443">
    <property type="component" value="Unassembled WGS sequence"/>
</dbReference>
<evidence type="ECO:0000313" key="9">
    <source>
        <dbReference type="Proteomes" id="UP000295443"/>
    </source>
</evidence>
<dbReference type="PANTHER" id="PTHR47245">
    <property type="entry name" value="PEPTIDYLPROLYL ISOMERASE"/>
    <property type="match status" value="1"/>
</dbReference>
<dbReference type="OrthoDB" id="9812372at2"/>
<keyword evidence="4 6" id="KW-0697">Rotamase</keyword>
<gene>
    <name evidence="8" type="primary">nifM</name>
    <name evidence="8" type="ORF">EZJ19_14945</name>
</gene>
<evidence type="ECO:0000313" key="8">
    <source>
        <dbReference type="EMBL" id="TCJ11709.1"/>
    </source>
</evidence>
<sequence length="280" mass="31016">MSKKETDVNVAYLVLKTANSLYGKSTNALSSAELEKAERLAARQFDMEARILASPEARDVAVPEATVVAALAEIRARYSDEEAFHADLAGNGLTVGQYAEALVRELRVDAILEKVASRSARVSEVDVDLYYQFHLEEFSRPEVRRARHILVTINEAIPENGREAARQRIDEIAARLARDPKRFEEQALKHSECPTAMQGGLLGDVVAGKLFPELEAVLFALAEGELSPVVESELGFHILRCDEIKPAGAVPLAQVRDKVREMLATRRRRICQNAWLKALG</sequence>
<dbReference type="SUPFAM" id="SSF54534">
    <property type="entry name" value="FKBP-like"/>
    <property type="match status" value="1"/>
</dbReference>
<name>A0A4R1B7M9_9PROT</name>
<dbReference type="EC" id="5.2.1.8" evidence="3"/>
<evidence type="ECO:0000256" key="5">
    <source>
        <dbReference type="ARBA" id="ARBA00023235"/>
    </source>
</evidence>
<organism evidence="8 9">
    <name type="scientific">Parasulfuritortus cantonensis</name>
    <dbReference type="NCBI Taxonomy" id="2528202"/>
    <lineage>
        <taxon>Bacteria</taxon>
        <taxon>Pseudomonadati</taxon>
        <taxon>Pseudomonadota</taxon>
        <taxon>Betaproteobacteria</taxon>
        <taxon>Nitrosomonadales</taxon>
        <taxon>Thiobacillaceae</taxon>
        <taxon>Parasulfuritortus</taxon>
    </lineage>
</organism>
<feature type="domain" description="PpiC" evidence="7">
    <location>
        <begin position="141"/>
        <end position="243"/>
    </location>
</feature>
<accession>A0A4R1B7M9</accession>
<comment type="catalytic activity">
    <reaction evidence="1">
        <text>[protein]-peptidylproline (omega=180) = [protein]-peptidylproline (omega=0)</text>
        <dbReference type="Rhea" id="RHEA:16237"/>
        <dbReference type="Rhea" id="RHEA-COMP:10747"/>
        <dbReference type="Rhea" id="RHEA-COMP:10748"/>
        <dbReference type="ChEBI" id="CHEBI:83833"/>
        <dbReference type="ChEBI" id="CHEBI:83834"/>
        <dbReference type="EC" id="5.2.1.8"/>
    </reaction>
</comment>
<dbReference type="EMBL" id="SJZB01000051">
    <property type="protein sequence ID" value="TCJ11709.1"/>
    <property type="molecule type" value="Genomic_DNA"/>
</dbReference>
<evidence type="ECO:0000259" key="7">
    <source>
        <dbReference type="PROSITE" id="PS50198"/>
    </source>
</evidence>
<dbReference type="AlphaFoldDB" id="A0A4R1B7M9"/>
<dbReference type="InterPro" id="IPR027304">
    <property type="entry name" value="Trigger_fact/SurA_dom_sf"/>
</dbReference>
<protein>
    <recommendedName>
        <fullName evidence="3">peptidylprolyl isomerase</fullName>
        <ecNumber evidence="3">5.2.1.8</ecNumber>
    </recommendedName>
</protein>
<dbReference type="InterPro" id="IPR046357">
    <property type="entry name" value="PPIase_dom_sf"/>
</dbReference>
<comment type="caution">
    <text evidence="8">The sequence shown here is derived from an EMBL/GenBank/DDBJ whole genome shotgun (WGS) entry which is preliminary data.</text>
</comment>
<dbReference type="Pfam" id="PF00639">
    <property type="entry name" value="Rotamase"/>
    <property type="match status" value="1"/>
</dbReference>
<evidence type="ECO:0000256" key="6">
    <source>
        <dbReference type="PROSITE-ProRule" id="PRU00278"/>
    </source>
</evidence>
<comment type="similarity">
    <text evidence="2">Belongs to the PpiC/parvulin rotamase family.</text>
</comment>
<proteinExistence type="inferred from homology"/>
<keyword evidence="9" id="KW-1185">Reference proteome</keyword>
<evidence type="ECO:0000256" key="3">
    <source>
        <dbReference type="ARBA" id="ARBA00013194"/>
    </source>
</evidence>
<dbReference type="InterPro" id="IPR050245">
    <property type="entry name" value="PrsA_foldase"/>
</dbReference>
<evidence type="ECO:0000256" key="1">
    <source>
        <dbReference type="ARBA" id="ARBA00000971"/>
    </source>
</evidence>
<evidence type="ECO:0000256" key="4">
    <source>
        <dbReference type="ARBA" id="ARBA00023110"/>
    </source>
</evidence>
<keyword evidence="5 6" id="KW-0413">Isomerase</keyword>
<dbReference type="GO" id="GO:0003755">
    <property type="term" value="F:peptidyl-prolyl cis-trans isomerase activity"/>
    <property type="evidence" value="ECO:0007669"/>
    <property type="project" value="UniProtKB-KW"/>
</dbReference>
<dbReference type="PANTHER" id="PTHR47245:SF2">
    <property type="entry name" value="PEPTIDYL-PROLYL CIS-TRANS ISOMERASE HP_0175-RELATED"/>
    <property type="match status" value="1"/>
</dbReference>
<dbReference type="Gene3D" id="3.10.50.40">
    <property type="match status" value="1"/>
</dbReference>
<dbReference type="SUPFAM" id="SSF109998">
    <property type="entry name" value="Triger factor/SurA peptide-binding domain-like"/>
    <property type="match status" value="1"/>
</dbReference>
<dbReference type="PROSITE" id="PS50198">
    <property type="entry name" value="PPIC_PPIASE_2"/>
    <property type="match status" value="1"/>
</dbReference>
<dbReference type="Gene3D" id="1.10.4030.10">
    <property type="entry name" value="Porin chaperone SurA, peptide-binding domain"/>
    <property type="match status" value="1"/>
</dbReference>
<dbReference type="PROSITE" id="PS01096">
    <property type="entry name" value="PPIC_PPIASE_1"/>
    <property type="match status" value="1"/>
</dbReference>
<dbReference type="InterPro" id="IPR023058">
    <property type="entry name" value="PPIase_PpiC_CS"/>
</dbReference>
<evidence type="ECO:0000256" key="2">
    <source>
        <dbReference type="ARBA" id="ARBA00007656"/>
    </source>
</evidence>
<dbReference type="InterPro" id="IPR000297">
    <property type="entry name" value="PPIase_PpiC"/>
</dbReference>
<dbReference type="InterPro" id="IPR014282">
    <property type="entry name" value="Nitrogen_fix_NifM"/>
</dbReference>
<reference evidence="8 9" key="1">
    <citation type="submission" date="2019-03" db="EMBL/GenBank/DDBJ databases">
        <title>Genome sequence of Thiobacillaceae bacterium LSR1, a sulfur-oxidizing bacterium isolated from freshwater sediment.</title>
        <authorList>
            <person name="Li S."/>
        </authorList>
    </citation>
    <scope>NUCLEOTIDE SEQUENCE [LARGE SCALE GENOMIC DNA]</scope>
    <source>
        <strain evidence="8 9">LSR1</strain>
    </source>
</reference>
<dbReference type="NCBIfam" id="TIGR02933">
    <property type="entry name" value="nifM_nitrog"/>
    <property type="match status" value="1"/>
</dbReference>